<dbReference type="EMBL" id="JBFAUK010000015">
    <property type="protein sequence ID" value="MEV5508656.1"/>
    <property type="molecule type" value="Genomic_DNA"/>
</dbReference>
<dbReference type="Proteomes" id="UP001552594">
    <property type="component" value="Unassembled WGS sequence"/>
</dbReference>
<evidence type="ECO:0000313" key="2">
    <source>
        <dbReference type="EMBL" id="MEV5508656.1"/>
    </source>
</evidence>
<dbReference type="Gene3D" id="1.10.10.10">
    <property type="entry name" value="Winged helix-like DNA-binding domain superfamily/Winged helix DNA-binding domain"/>
    <property type="match status" value="1"/>
</dbReference>
<organism evidence="2 3">
    <name type="scientific">Streptomyces orinoci</name>
    <name type="common">Streptoverticillium orinoci</name>
    <dbReference type="NCBI Taxonomy" id="67339"/>
    <lineage>
        <taxon>Bacteria</taxon>
        <taxon>Bacillati</taxon>
        <taxon>Actinomycetota</taxon>
        <taxon>Actinomycetes</taxon>
        <taxon>Kitasatosporales</taxon>
        <taxon>Streptomycetaceae</taxon>
        <taxon>Streptomyces</taxon>
    </lineage>
</organism>
<sequence length="48" mass="5378">MLVSEQRVVDGRTRRVYRATPAGRKALAEDRKALREPAREVLGDDTPA</sequence>
<reference evidence="2 3" key="1">
    <citation type="submission" date="2024-06" db="EMBL/GenBank/DDBJ databases">
        <title>The Natural Products Discovery Center: Release of the First 8490 Sequenced Strains for Exploring Actinobacteria Biosynthetic Diversity.</title>
        <authorList>
            <person name="Kalkreuter E."/>
            <person name="Kautsar S.A."/>
            <person name="Yang D."/>
            <person name="Bader C.D."/>
            <person name="Teijaro C.N."/>
            <person name="Fluegel L."/>
            <person name="Davis C.M."/>
            <person name="Simpson J.R."/>
            <person name="Lauterbach L."/>
            <person name="Steele A.D."/>
            <person name="Gui C."/>
            <person name="Meng S."/>
            <person name="Li G."/>
            <person name="Viehrig K."/>
            <person name="Ye F."/>
            <person name="Su P."/>
            <person name="Kiefer A.F."/>
            <person name="Nichols A."/>
            <person name="Cepeda A.J."/>
            <person name="Yan W."/>
            <person name="Fan B."/>
            <person name="Jiang Y."/>
            <person name="Adhikari A."/>
            <person name="Zheng C.-J."/>
            <person name="Schuster L."/>
            <person name="Cowan T.M."/>
            <person name="Smanski M.J."/>
            <person name="Chevrette M.G."/>
            <person name="De Carvalho L.P.S."/>
            <person name="Shen B."/>
        </authorList>
    </citation>
    <scope>NUCLEOTIDE SEQUENCE [LARGE SCALE GENOMIC DNA]</scope>
    <source>
        <strain evidence="2 3">NPDC052347</strain>
    </source>
</reference>
<accession>A0ABV3K0I3</accession>
<feature type="region of interest" description="Disordered" evidence="1">
    <location>
        <begin position="28"/>
        <end position="48"/>
    </location>
</feature>
<evidence type="ECO:0000313" key="3">
    <source>
        <dbReference type="Proteomes" id="UP001552594"/>
    </source>
</evidence>
<evidence type="ECO:0000256" key="1">
    <source>
        <dbReference type="SAM" id="MobiDB-lite"/>
    </source>
</evidence>
<dbReference type="InterPro" id="IPR036388">
    <property type="entry name" value="WH-like_DNA-bd_sf"/>
</dbReference>
<dbReference type="InterPro" id="IPR036390">
    <property type="entry name" value="WH_DNA-bd_sf"/>
</dbReference>
<keyword evidence="3" id="KW-1185">Reference proteome</keyword>
<dbReference type="RefSeq" id="WP_241561060.1">
    <property type="nucleotide sequence ID" value="NZ_JBFAUK010000015.1"/>
</dbReference>
<protein>
    <submittedName>
        <fullName evidence="2">PadR family transcriptional regulator</fullName>
    </submittedName>
</protein>
<dbReference type="SUPFAM" id="SSF46785">
    <property type="entry name" value="Winged helix' DNA-binding domain"/>
    <property type="match status" value="1"/>
</dbReference>
<gene>
    <name evidence="2" type="ORF">AB0L16_19695</name>
</gene>
<feature type="compositionally biased region" description="Basic and acidic residues" evidence="1">
    <location>
        <begin position="28"/>
        <end position="42"/>
    </location>
</feature>
<name>A0ABV3K0I3_STRON</name>
<proteinExistence type="predicted"/>
<comment type="caution">
    <text evidence="2">The sequence shown here is derived from an EMBL/GenBank/DDBJ whole genome shotgun (WGS) entry which is preliminary data.</text>
</comment>